<feature type="region of interest" description="Disordered" evidence="1">
    <location>
        <begin position="1"/>
        <end position="28"/>
    </location>
</feature>
<evidence type="ECO:0000256" key="1">
    <source>
        <dbReference type="SAM" id="MobiDB-lite"/>
    </source>
</evidence>
<accession>A0A699RFR4</accession>
<protein>
    <submittedName>
        <fullName evidence="3">Reverse transcriptase</fullName>
    </submittedName>
</protein>
<dbReference type="AlphaFoldDB" id="A0A699RFR4"/>
<keyword evidence="3" id="KW-0548">Nucleotidyltransferase</keyword>
<keyword evidence="3" id="KW-0808">Transferase</keyword>
<name>A0A699RFR4_TANCI</name>
<sequence length="130" mass="13987">NKDGNSVNKDSGINAHEKSANSIDDVNTIGPSINTASTDFDTGRLNINIVSPTVSTASPKATHADFLGRGNTGRATPVQTTKGVDFGRFAKWIKEEVYVCQPLGFKDPDHSNKVYKVVKALYGLHQALRA</sequence>
<dbReference type="GO" id="GO:0003964">
    <property type="term" value="F:RNA-directed DNA polymerase activity"/>
    <property type="evidence" value="ECO:0007669"/>
    <property type="project" value="UniProtKB-KW"/>
</dbReference>
<comment type="caution">
    <text evidence="3">The sequence shown here is derived from an EMBL/GenBank/DDBJ whole genome shotgun (WGS) entry which is preliminary data.</text>
</comment>
<evidence type="ECO:0000259" key="2">
    <source>
        <dbReference type="Pfam" id="PF07727"/>
    </source>
</evidence>
<dbReference type="Pfam" id="PF07727">
    <property type="entry name" value="RVT_2"/>
    <property type="match status" value="1"/>
</dbReference>
<gene>
    <name evidence="3" type="ORF">Tci_857260</name>
</gene>
<organism evidence="3">
    <name type="scientific">Tanacetum cinerariifolium</name>
    <name type="common">Dalmatian daisy</name>
    <name type="synonym">Chrysanthemum cinerariifolium</name>
    <dbReference type="NCBI Taxonomy" id="118510"/>
    <lineage>
        <taxon>Eukaryota</taxon>
        <taxon>Viridiplantae</taxon>
        <taxon>Streptophyta</taxon>
        <taxon>Embryophyta</taxon>
        <taxon>Tracheophyta</taxon>
        <taxon>Spermatophyta</taxon>
        <taxon>Magnoliopsida</taxon>
        <taxon>eudicotyledons</taxon>
        <taxon>Gunneridae</taxon>
        <taxon>Pentapetalae</taxon>
        <taxon>asterids</taxon>
        <taxon>campanulids</taxon>
        <taxon>Asterales</taxon>
        <taxon>Asteraceae</taxon>
        <taxon>Asteroideae</taxon>
        <taxon>Anthemideae</taxon>
        <taxon>Anthemidinae</taxon>
        <taxon>Tanacetum</taxon>
    </lineage>
</organism>
<keyword evidence="3" id="KW-0695">RNA-directed DNA polymerase</keyword>
<dbReference type="EMBL" id="BKCJ011099201">
    <property type="protein sequence ID" value="GFC85290.1"/>
    <property type="molecule type" value="Genomic_DNA"/>
</dbReference>
<proteinExistence type="predicted"/>
<feature type="domain" description="Reverse transcriptase Ty1/copia-type" evidence="2">
    <location>
        <begin position="93"/>
        <end position="128"/>
    </location>
</feature>
<evidence type="ECO:0000313" key="3">
    <source>
        <dbReference type="EMBL" id="GFC85290.1"/>
    </source>
</evidence>
<dbReference type="InterPro" id="IPR013103">
    <property type="entry name" value="RVT_2"/>
</dbReference>
<feature type="non-terminal residue" evidence="3">
    <location>
        <position position="1"/>
    </location>
</feature>
<feature type="non-terminal residue" evidence="3">
    <location>
        <position position="130"/>
    </location>
</feature>
<reference evidence="3" key="1">
    <citation type="journal article" date="2019" name="Sci. Rep.">
        <title>Draft genome of Tanacetum cinerariifolium, the natural source of mosquito coil.</title>
        <authorList>
            <person name="Yamashiro T."/>
            <person name="Shiraishi A."/>
            <person name="Satake H."/>
            <person name="Nakayama K."/>
        </authorList>
    </citation>
    <scope>NUCLEOTIDE SEQUENCE</scope>
</reference>
<feature type="compositionally biased region" description="Polar residues" evidence="1">
    <location>
        <begin position="1"/>
        <end position="11"/>
    </location>
</feature>